<dbReference type="EMBL" id="VRMN01000001">
    <property type="protein sequence ID" value="KAA8498065.1"/>
    <property type="molecule type" value="Genomic_DNA"/>
</dbReference>
<dbReference type="PANTHER" id="PTHR10291:SF43">
    <property type="entry name" value="DEHYDRODOLICHYL DIPHOSPHATE SYNTHASE COMPLEX SUBUNIT DHDDS"/>
    <property type="match status" value="1"/>
</dbReference>
<accession>A0A5J4Z419</accession>
<name>A0A5J4Z419_PORPP</name>
<protein>
    <recommendedName>
        <fullName evidence="3">Alkyl transferase</fullName>
        <ecNumber evidence="3">2.5.1.-</ecNumber>
    </recommendedName>
</protein>
<dbReference type="InterPro" id="IPR036424">
    <property type="entry name" value="UPP_synth-like_sf"/>
</dbReference>
<evidence type="ECO:0000256" key="3">
    <source>
        <dbReference type="RuleBase" id="RU363018"/>
    </source>
</evidence>
<dbReference type="Pfam" id="PF01255">
    <property type="entry name" value="Prenyltransf"/>
    <property type="match status" value="1"/>
</dbReference>
<sequence length="348" mass="38741">MEMCAFAALRVGPRRRAGRYACLPRQGICAPEHDVNAVLVAARRSSRGTRAAAKRPGCSCHVVAADVPLPCDDDAQNNASTVQQHRTHAVHTPSAQENDESRLRAHHFTRLPEHVAIVMDGNGRWAELRGLKRAEGHKEGLQSLIRVCRWCKIVGVKKLTVFAFSKENWKRPPSELKSLRQLLNEFMAREPVLSQLIEQNVLLEIRGDLSEFGAVINAMARRIAPLMEHASIRPESASVILRVALNYGATQEIVECARKLAVLVSSGLIKPYEINETIFAEQLELDGTPPDLIIRTGGCSRLSNFMLYQAAYAELAFVDDLWPEFSVDTLLRCLEKYESAHRKFGGLG</sequence>
<dbReference type="PROSITE" id="PS01066">
    <property type="entry name" value="UPP_SYNTHASE"/>
    <property type="match status" value="1"/>
</dbReference>
<comment type="similarity">
    <text evidence="1 3">Belongs to the UPP synthase family.</text>
</comment>
<evidence type="ECO:0000313" key="4">
    <source>
        <dbReference type="EMBL" id="KAA8498065.1"/>
    </source>
</evidence>
<comment type="caution">
    <text evidence="4">The sequence shown here is derived from an EMBL/GenBank/DDBJ whole genome shotgun (WGS) entry which is preliminary data.</text>
</comment>
<dbReference type="HAMAP" id="MF_01139">
    <property type="entry name" value="ISPT"/>
    <property type="match status" value="1"/>
</dbReference>
<dbReference type="AlphaFoldDB" id="A0A5J4Z419"/>
<dbReference type="GO" id="GO:0016094">
    <property type="term" value="P:polyprenol biosynthetic process"/>
    <property type="evidence" value="ECO:0007669"/>
    <property type="project" value="TreeGrafter"/>
</dbReference>
<gene>
    <name evidence="4" type="ORF">FVE85_5650</name>
</gene>
<dbReference type="InterPro" id="IPR001441">
    <property type="entry name" value="UPP_synth-like"/>
</dbReference>
<dbReference type="InterPro" id="IPR018520">
    <property type="entry name" value="UPP_synth-like_CS"/>
</dbReference>
<dbReference type="OrthoDB" id="4173905at2759"/>
<keyword evidence="5" id="KW-1185">Reference proteome</keyword>
<evidence type="ECO:0000256" key="2">
    <source>
        <dbReference type="ARBA" id="ARBA00022679"/>
    </source>
</evidence>
<reference evidence="5" key="1">
    <citation type="journal article" date="2019" name="Nat. Commun.">
        <title>Expansion of phycobilisome linker gene families in mesophilic red algae.</title>
        <authorList>
            <person name="Lee J."/>
            <person name="Kim D."/>
            <person name="Bhattacharya D."/>
            <person name="Yoon H.S."/>
        </authorList>
    </citation>
    <scope>NUCLEOTIDE SEQUENCE [LARGE SCALE GENOMIC DNA]</scope>
    <source>
        <strain evidence="5">CCMP 1328</strain>
    </source>
</reference>
<dbReference type="CDD" id="cd00475">
    <property type="entry name" value="Cis_IPPS"/>
    <property type="match status" value="1"/>
</dbReference>
<dbReference type="EC" id="2.5.1.-" evidence="3"/>
<proteinExistence type="inferred from homology"/>
<dbReference type="Gene3D" id="3.40.1180.10">
    <property type="entry name" value="Decaprenyl diphosphate synthase-like"/>
    <property type="match status" value="1"/>
</dbReference>
<organism evidence="4 5">
    <name type="scientific">Porphyridium purpureum</name>
    <name type="common">Red alga</name>
    <name type="synonym">Porphyridium cruentum</name>
    <dbReference type="NCBI Taxonomy" id="35688"/>
    <lineage>
        <taxon>Eukaryota</taxon>
        <taxon>Rhodophyta</taxon>
        <taxon>Bangiophyceae</taxon>
        <taxon>Porphyridiales</taxon>
        <taxon>Porphyridiaceae</taxon>
        <taxon>Porphyridium</taxon>
    </lineage>
</organism>
<dbReference type="Proteomes" id="UP000324585">
    <property type="component" value="Unassembled WGS sequence"/>
</dbReference>
<dbReference type="PANTHER" id="PTHR10291">
    <property type="entry name" value="DEHYDRODOLICHYL DIPHOSPHATE SYNTHASE FAMILY MEMBER"/>
    <property type="match status" value="1"/>
</dbReference>
<evidence type="ECO:0000256" key="1">
    <source>
        <dbReference type="ARBA" id="ARBA00005432"/>
    </source>
</evidence>
<dbReference type="GO" id="GO:0045547">
    <property type="term" value="F:ditrans,polycis-polyprenyl diphosphate synthase [(2E,6E)-farnesyl diphosphate specific] activity"/>
    <property type="evidence" value="ECO:0007669"/>
    <property type="project" value="TreeGrafter"/>
</dbReference>
<keyword evidence="2 3" id="KW-0808">Transferase</keyword>
<dbReference type="SUPFAM" id="SSF64005">
    <property type="entry name" value="Undecaprenyl diphosphate synthase"/>
    <property type="match status" value="1"/>
</dbReference>
<dbReference type="OMA" id="YWPAFRE"/>
<evidence type="ECO:0000313" key="5">
    <source>
        <dbReference type="Proteomes" id="UP000324585"/>
    </source>
</evidence>
<dbReference type="NCBIfam" id="TIGR00055">
    <property type="entry name" value="uppS"/>
    <property type="match status" value="1"/>
</dbReference>